<proteinExistence type="predicted"/>
<protein>
    <submittedName>
        <fullName evidence="1">Uncharacterized protein</fullName>
    </submittedName>
</protein>
<evidence type="ECO:0000313" key="2">
    <source>
        <dbReference type="Proteomes" id="UP000682782"/>
    </source>
</evidence>
<organism evidence="1 2">
    <name type="scientific">Aristaeella hokkaidonensis</name>
    <dbReference type="NCBI Taxonomy" id="3046382"/>
    <lineage>
        <taxon>Bacteria</taxon>
        <taxon>Bacillati</taxon>
        <taxon>Bacillota</taxon>
        <taxon>Clostridia</taxon>
        <taxon>Eubacteriales</taxon>
        <taxon>Aristaeellaceae</taxon>
        <taxon>Aristaeella</taxon>
    </lineage>
</organism>
<keyword evidence="2" id="KW-1185">Reference proteome</keyword>
<sequence length="113" mass="11950">MKEQKNWAYGVSINGVGTIFYGREYFAREGIVNPLTAAPYTKDEINAIEKGADGNAEGYTFDLPEDAVLGMNGFWYDAAGAAAITGHADPLAQGTDGVFTTADGKEVALPIAK</sequence>
<name>A0AC61NK47_9FIRM</name>
<accession>A0AC61NK47</accession>
<dbReference type="EMBL" id="CP068393">
    <property type="protein sequence ID" value="QUC66338.1"/>
    <property type="molecule type" value="Genomic_DNA"/>
</dbReference>
<gene>
    <name evidence="1" type="ORF">JYE49_10765</name>
</gene>
<reference evidence="1" key="1">
    <citation type="submission" date="2021-01" db="EMBL/GenBank/DDBJ databases">
        <title>Complete genome sequence of Clostridiales bacterium R-7.</title>
        <authorList>
            <person name="Mahoney-Kurpe S.C."/>
            <person name="Palevich N."/>
            <person name="Koike S."/>
            <person name="Moon C.D."/>
            <person name="Attwood G.T."/>
        </authorList>
    </citation>
    <scope>NUCLEOTIDE SEQUENCE</scope>
    <source>
        <strain evidence="1">R-7</strain>
    </source>
</reference>
<dbReference type="Proteomes" id="UP000682782">
    <property type="component" value="Chromosome"/>
</dbReference>
<evidence type="ECO:0000313" key="1">
    <source>
        <dbReference type="EMBL" id="QUC66338.1"/>
    </source>
</evidence>